<dbReference type="AlphaFoldDB" id="A0AAV4CVI5"/>
<dbReference type="EMBL" id="BLXT01007028">
    <property type="protein sequence ID" value="GFO35922.1"/>
    <property type="molecule type" value="Genomic_DNA"/>
</dbReference>
<comment type="caution">
    <text evidence="1">The sequence shown here is derived from an EMBL/GenBank/DDBJ whole genome shotgun (WGS) entry which is preliminary data.</text>
</comment>
<name>A0AAV4CVI5_9GAST</name>
<dbReference type="SUPFAM" id="SSF48371">
    <property type="entry name" value="ARM repeat"/>
    <property type="match status" value="1"/>
</dbReference>
<reference evidence="1 2" key="1">
    <citation type="journal article" date="2021" name="Elife">
        <title>Chloroplast acquisition without the gene transfer in kleptoplastic sea slugs, Plakobranchus ocellatus.</title>
        <authorList>
            <person name="Maeda T."/>
            <person name="Takahashi S."/>
            <person name="Yoshida T."/>
            <person name="Shimamura S."/>
            <person name="Takaki Y."/>
            <person name="Nagai Y."/>
            <person name="Toyoda A."/>
            <person name="Suzuki Y."/>
            <person name="Arimoto A."/>
            <person name="Ishii H."/>
            <person name="Satoh N."/>
            <person name="Nishiyama T."/>
            <person name="Hasebe M."/>
            <person name="Maruyama T."/>
            <person name="Minagawa J."/>
            <person name="Obokata J."/>
            <person name="Shigenobu S."/>
        </authorList>
    </citation>
    <scope>NUCLEOTIDE SEQUENCE [LARGE SCALE GENOMIC DNA]</scope>
</reference>
<evidence type="ECO:0000313" key="1">
    <source>
        <dbReference type="EMBL" id="GFO35922.1"/>
    </source>
</evidence>
<protein>
    <submittedName>
        <fullName evidence="1">Uncharacterized protein</fullName>
    </submittedName>
</protein>
<dbReference type="InterPro" id="IPR011989">
    <property type="entry name" value="ARM-like"/>
</dbReference>
<organism evidence="1 2">
    <name type="scientific">Plakobranchus ocellatus</name>
    <dbReference type="NCBI Taxonomy" id="259542"/>
    <lineage>
        <taxon>Eukaryota</taxon>
        <taxon>Metazoa</taxon>
        <taxon>Spiralia</taxon>
        <taxon>Lophotrochozoa</taxon>
        <taxon>Mollusca</taxon>
        <taxon>Gastropoda</taxon>
        <taxon>Heterobranchia</taxon>
        <taxon>Euthyneura</taxon>
        <taxon>Panpulmonata</taxon>
        <taxon>Sacoglossa</taxon>
        <taxon>Placobranchoidea</taxon>
        <taxon>Plakobranchidae</taxon>
        <taxon>Plakobranchus</taxon>
    </lineage>
</organism>
<sequence length="522" mass="59405">MNVKSTTNRPALHYEGAGCVQSSSVVRTNWKSRYRFSCVTELDQSEQCAEPGIIRETTHCNCWPCDVIGDVWLKVKVFVAKRCKLACCQEYAWPHEWARRRRFCISKTYYMRLTEVTTREQDAILKWADLVASQEWRDGNWNERGVLIMADASKFPTQRVAWSIMEEYLAILAYSQNKQLVFLAARICMEALAKNRAMYTHSQQYWGFARILTDLLRSPHDQVTEGLLMALQLYLRTLKIFYSCFSHKCTEYASAGLFPVVLDALEKRTAPVQAVAANILLLMTMHAPYITLISNMGGLNILIKLVTTDYPLLKARVFACLEIMAKHEPAAQRLVQEGILPLAVRGLMPPSPPGLQLSCLFILNSLCRERRTLTKALAVDNYSMAKSCMRILTDWSLHISGTSPTRTLSPNVLRIQTWCTIPRQSLILLCKLCVDEIACKQLVKRGLVLKLRGVWLTWDMDRELVMEALAVVARWPRAGVSFCRGVESRGKLSCRMASKKSGLQPKCPTLLRSRRLYSLLCS</sequence>
<dbReference type="Gene3D" id="1.25.10.10">
    <property type="entry name" value="Leucine-rich Repeat Variant"/>
    <property type="match status" value="1"/>
</dbReference>
<keyword evidence="2" id="KW-1185">Reference proteome</keyword>
<evidence type="ECO:0000313" key="2">
    <source>
        <dbReference type="Proteomes" id="UP000735302"/>
    </source>
</evidence>
<accession>A0AAV4CVI5</accession>
<dbReference type="Proteomes" id="UP000735302">
    <property type="component" value="Unassembled WGS sequence"/>
</dbReference>
<gene>
    <name evidence="1" type="ORF">PoB_006242700</name>
</gene>
<dbReference type="InterPro" id="IPR016024">
    <property type="entry name" value="ARM-type_fold"/>
</dbReference>
<proteinExistence type="predicted"/>